<comment type="caution">
    <text evidence="4">The sequence shown here is derived from an EMBL/GenBank/DDBJ whole genome shotgun (WGS) entry which is preliminary data.</text>
</comment>
<dbReference type="Gene3D" id="2.130.10.30">
    <property type="entry name" value="Regulator of chromosome condensation 1/beta-lactamase-inhibitor protein II"/>
    <property type="match status" value="2"/>
</dbReference>
<keyword evidence="1" id="KW-0677">Repeat</keyword>
<feature type="signal peptide" evidence="2">
    <location>
        <begin position="1"/>
        <end position="22"/>
    </location>
</feature>
<gene>
    <name evidence="4" type="ORF">OMP40_10035</name>
</gene>
<feature type="chain" id="PRO_5040833633" evidence="2">
    <location>
        <begin position="23"/>
        <end position="521"/>
    </location>
</feature>
<evidence type="ECO:0000313" key="4">
    <source>
        <dbReference type="EMBL" id="MDG0809646.1"/>
    </source>
</evidence>
<dbReference type="InterPro" id="IPR013783">
    <property type="entry name" value="Ig-like_fold"/>
</dbReference>
<dbReference type="InterPro" id="IPR058923">
    <property type="entry name" value="RCC1-like_dom"/>
</dbReference>
<name>A0A9X4KR42_9BACL</name>
<evidence type="ECO:0000256" key="1">
    <source>
        <dbReference type="ARBA" id="ARBA00022737"/>
    </source>
</evidence>
<dbReference type="PANTHER" id="PTHR22870">
    <property type="entry name" value="REGULATOR OF CHROMOSOME CONDENSATION"/>
    <property type="match status" value="1"/>
</dbReference>
<dbReference type="PRINTS" id="PR00633">
    <property type="entry name" value="RCCNDNSATION"/>
</dbReference>
<dbReference type="Pfam" id="PF25390">
    <property type="entry name" value="WD40_RLD"/>
    <property type="match status" value="1"/>
</dbReference>
<dbReference type="RefSeq" id="WP_277531066.1">
    <property type="nucleotide sequence ID" value="NZ_JAPDIA010000003.1"/>
</dbReference>
<dbReference type="SMART" id="SM00060">
    <property type="entry name" value="FN3"/>
    <property type="match status" value="1"/>
</dbReference>
<dbReference type="Gene3D" id="2.60.40.10">
    <property type="entry name" value="Immunoglobulins"/>
    <property type="match status" value="1"/>
</dbReference>
<dbReference type="InterPro" id="IPR051210">
    <property type="entry name" value="Ub_ligase/GEF_domain"/>
</dbReference>
<dbReference type="Pfam" id="PF13540">
    <property type="entry name" value="RCC1_2"/>
    <property type="match status" value="2"/>
</dbReference>
<keyword evidence="2" id="KW-0732">Signal</keyword>
<dbReference type="InterPro" id="IPR009091">
    <property type="entry name" value="RCC1/BLIP-II"/>
</dbReference>
<dbReference type="EMBL" id="JAPDIA010000003">
    <property type="protein sequence ID" value="MDG0809646.1"/>
    <property type="molecule type" value="Genomic_DNA"/>
</dbReference>
<dbReference type="AlphaFoldDB" id="A0A9X4KR42"/>
<proteinExistence type="predicted"/>
<dbReference type="InterPro" id="IPR003961">
    <property type="entry name" value="FN3_dom"/>
</dbReference>
<dbReference type="CDD" id="cd00063">
    <property type="entry name" value="FN3"/>
    <property type="match status" value="1"/>
</dbReference>
<protein>
    <submittedName>
        <fullName evidence="4">Chromosome condensation regulator RCC1</fullName>
    </submittedName>
</protein>
<evidence type="ECO:0000313" key="5">
    <source>
        <dbReference type="Proteomes" id="UP001153404"/>
    </source>
</evidence>
<dbReference type="PROSITE" id="PS50853">
    <property type="entry name" value="FN3"/>
    <property type="match status" value="1"/>
</dbReference>
<evidence type="ECO:0000256" key="2">
    <source>
        <dbReference type="SAM" id="SignalP"/>
    </source>
</evidence>
<evidence type="ECO:0000259" key="3">
    <source>
        <dbReference type="PROSITE" id="PS50853"/>
    </source>
</evidence>
<reference evidence="4" key="1">
    <citation type="submission" date="2022-10" db="EMBL/GenBank/DDBJ databases">
        <title>Comparative genomic analysis of Cohnella hashimotonis sp. nov., isolated from the International Space Station.</title>
        <authorList>
            <person name="Simpson A."/>
            <person name="Venkateswaran K."/>
        </authorList>
    </citation>
    <scope>NUCLEOTIDE SEQUENCE</scope>
    <source>
        <strain evidence="4">DSM 28161</strain>
    </source>
</reference>
<dbReference type="PANTHER" id="PTHR22870:SF408">
    <property type="entry name" value="OS09G0560450 PROTEIN"/>
    <property type="match status" value="1"/>
</dbReference>
<accession>A0A9X4KR42</accession>
<dbReference type="PROSITE" id="PS00626">
    <property type="entry name" value="RCC1_2"/>
    <property type="match status" value="2"/>
</dbReference>
<dbReference type="InterPro" id="IPR000408">
    <property type="entry name" value="Reg_chr_condens"/>
</dbReference>
<dbReference type="SUPFAM" id="SSF49265">
    <property type="entry name" value="Fibronectin type III"/>
    <property type="match status" value="1"/>
</dbReference>
<dbReference type="PROSITE" id="PS50012">
    <property type="entry name" value="RCC1_3"/>
    <property type="match status" value="7"/>
</dbReference>
<keyword evidence="5" id="KW-1185">Reference proteome</keyword>
<dbReference type="Proteomes" id="UP001153404">
    <property type="component" value="Unassembled WGS sequence"/>
</dbReference>
<feature type="domain" description="Fibronectin type-III" evidence="3">
    <location>
        <begin position="391"/>
        <end position="495"/>
    </location>
</feature>
<sequence length="521" mass="54701">MVRKWSMLMCVALLFGLIPAYGGEAHAAASPEGGPQLVSGYYHYVGLTSGGKVTGWGGNEFGGLADGTNVNRSKPVAAKGMTDVASVAAGVRQSFAVKKDGTVWAWGSNNYGQLGDGTTTSQWLPVQLAIDDVASLSGGIGYHTLALKKDGTVWAWGRNDSGELGDGTTTGRSVPAEVPGLSEMIAVSAGGYHSIALKADGTVWAWGLNTAGEMGNGTESAAQKTPVQVTGLDHVVAISAGNYHNLALKENGTVWAWGANDWGAVGDGTTTKRIVPVQVQGLSDVEAVSAGGWHSLALKADGTVWAWGYNNLGQVGDGTTMNRKAPVQATGLANVAQIAAGAFHSGALRGDGSFWGWGFNDYGQLGSGTFTDSNVPAQSLVWLDDTAPALASGTISASDVTTNSAALRWTKATDDMSGQADLQYRVYRSFKNNIQTVAEIESKGIAVNAYASDIGELQLTDLLDGMPYYFNVIVKDKAGNKTAYTMQQIVTVAIPTYSVIYRGERPYRRQGARRRLLLLRG</sequence>
<organism evidence="4 5">
    <name type="scientific">Cohnella rhizosphaerae</name>
    <dbReference type="NCBI Taxonomy" id="1457232"/>
    <lineage>
        <taxon>Bacteria</taxon>
        <taxon>Bacillati</taxon>
        <taxon>Bacillota</taxon>
        <taxon>Bacilli</taxon>
        <taxon>Bacillales</taxon>
        <taxon>Paenibacillaceae</taxon>
        <taxon>Cohnella</taxon>
    </lineage>
</organism>
<dbReference type="InterPro" id="IPR036116">
    <property type="entry name" value="FN3_sf"/>
</dbReference>
<dbReference type="SUPFAM" id="SSF50985">
    <property type="entry name" value="RCC1/BLIP-II"/>
    <property type="match status" value="2"/>
</dbReference>